<dbReference type="Gene3D" id="1.10.10.10">
    <property type="entry name" value="Winged helix-like DNA-binding domain superfamily/Winged helix DNA-binding domain"/>
    <property type="match status" value="1"/>
</dbReference>
<dbReference type="InterPro" id="IPR041614">
    <property type="entry name" value="DprA_WH"/>
</dbReference>
<evidence type="ECO:0000256" key="1">
    <source>
        <dbReference type="ARBA" id="ARBA00006525"/>
    </source>
</evidence>
<evidence type="ECO:0000313" key="5">
    <source>
        <dbReference type="Proteomes" id="UP000199403"/>
    </source>
</evidence>
<keyword evidence="5" id="KW-1185">Reference proteome</keyword>
<evidence type="ECO:0000259" key="3">
    <source>
        <dbReference type="Pfam" id="PF17782"/>
    </source>
</evidence>
<dbReference type="InterPro" id="IPR010994">
    <property type="entry name" value="RuvA_2-like"/>
</dbReference>
<gene>
    <name evidence="4" type="ORF">SAMN05192553_1043</name>
</gene>
<dbReference type="PANTHER" id="PTHR43022:SF1">
    <property type="entry name" value="PROTEIN SMF"/>
    <property type="match status" value="1"/>
</dbReference>
<dbReference type="Pfam" id="PF17782">
    <property type="entry name" value="WHD_DprA"/>
    <property type="match status" value="1"/>
</dbReference>
<dbReference type="STRING" id="1416801.SAMN05192553_1043"/>
<dbReference type="Pfam" id="PF02481">
    <property type="entry name" value="DNA_processg_A"/>
    <property type="match status" value="1"/>
</dbReference>
<dbReference type="AlphaFoldDB" id="A0A1H6Z821"/>
<proteinExistence type="inferred from homology"/>
<name>A0A1H6Z821_9BACT</name>
<accession>A0A1H6Z821</accession>
<dbReference type="NCBIfam" id="TIGR00732">
    <property type="entry name" value="dprA"/>
    <property type="match status" value="1"/>
</dbReference>
<comment type="similarity">
    <text evidence="1">Belongs to the DprA/Smf family.</text>
</comment>
<dbReference type="OrthoDB" id="9785707at2"/>
<dbReference type="InterPro" id="IPR057666">
    <property type="entry name" value="DrpA_SLOG"/>
</dbReference>
<reference evidence="5" key="1">
    <citation type="submission" date="2016-10" db="EMBL/GenBank/DDBJ databases">
        <authorList>
            <person name="Varghese N."/>
            <person name="Submissions S."/>
        </authorList>
    </citation>
    <scope>NUCLEOTIDE SEQUENCE [LARGE SCALE GENOMIC DNA]</scope>
    <source>
        <strain evidence="5">IBRC-M 10761</strain>
    </source>
</reference>
<dbReference type="RefSeq" id="WP_092174959.1">
    <property type="nucleotide sequence ID" value="NZ_FNZH01000004.1"/>
</dbReference>
<dbReference type="Proteomes" id="UP000199403">
    <property type="component" value="Unassembled WGS sequence"/>
</dbReference>
<dbReference type="EMBL" id="FNZH01000004">
    <property type="protein sequence ID" value="SEJ45085.1"/>
    <property type="molecule type" value="Genomic_DNA"/>
</dbReference>
<feature type="domain" description="DprA winged helix" evidence="3">
    <location>
        <begin position="309"/>
        <end position="366"/>
    </location>
</feature>
<sequence length="374" mass="41040">MNSHLSNEALHNVALGFIPKLGPTIFKTIVSYCGSAEGFFTLPQGKLAKIPGIGPKLLAHRKSKETYLKEAESLLEAAYKNNIQVHCYPDASFPSRLKALPDAPPILFSKGKINLNPKRSVGIVGTRNASNYGRTITQKITEELARFQPTIVSGLAYGIDVEAHRAALSLRMPTIGVMGSDLATIYPAAHKHTAEQMMENGGLLSEFKLGTPMNPTNFPQRNRIIAGLSDALIVVEAAKKGGALITAEIAYSYNREVFAVPGNLQSKYSEGCNNLIRSLKAGIYLGVRELEESLSWDRESDVRAHAQLPDTSELDATEVKILERLLEKQEAGIDWLSRDLGIPISELAIKLLNLEFLGFVKAIPGKKYQWMNKK</sequence>
<organism evidence="4 5">
    <name type="scientific">Cyclobacterium xiamenense</name>
    <dbReference type="NCBI Taxonomy" id="1297121"/>
    <lineage>
        <taxon>Bacteria</taxon>
        <taxon>Pseudomonadati</taxon>
        <taxon>Bacteroidota</taxon>
        <taxon>Cytophagia</taxon>
        <taxon>Cytophagales</taxon>
        <taxon>Cyclobacteriaceae</taxon>
        <taxon>Cyclobacterium</taxon>
    </lineage>
</organism>
<protein>
    <submittedName>
        <fullName evidence="4">DNA processing protein</fullName>
    </submittedName>
</protein>
<dbReference type="SUPFAM" id="SSF102405">
    <property type="entry name" value="MCP/YpsA-like"/>
    <property type="match status" value="1"/>
</dbReference>
<feature type="domain" description="Smf/DprA SLOG" evidence="2">
    <location>
        <begin position="86"/>
        <end position="290"/>
    </location>
</feature>
<dbReference type="InterPro" id="IPR003488">
    <property type="entry name" value="DprA"/>
</dbReference>
<dbReference type="Gene3D" id="3.40.50.450">
    <property type="match status" value="1"/>
</dbReference>
<dbReference type="SUPFAM" id="SSF47781">
    <property type="entry name" value="RuvA domain 2-like"/>
    <property type="match status" value="1"/>
</dbReference>
<dbReference type="GO" id="GO:0009294">
    <property type="term" value="P:DNA-mediated transformation"/>
    <property type="evidence" value="ECO:0007669"/>
    <property type="project" value="InterPro"/>
</dbReference>
<evidence type="ECO:0000313" key="4">
    <source>
        <dbReference type="EMBL" id="SEJ45085.1"/>
    </source>
</evidence>
<dbReference type="PANTHER" id="PTHR43022">
    <property type="entry name" value="PROTEIN SMF"/>
    <property type="match status" value="1"/>
</dbReference>
<dbReference type="InterPro" id="IPR036388">
    <property type="entry name" value="WH-like_DNA-bd_sf"/>
</dbReference>
<evidence type="ECO:0000259" key="2">
    <source>
        <dbReference type="Pfam" id="PF02481"/>
    </source>
</evidence>